<proteinExistence type="predicted"/>
<evidence type="ECO:0000256" key="1">
    <source>
        <dbReference type="SAM" id="MobiDB-lite"/>
    </source>
</evidence>
<evidence type="ECO:0000313" key="3">
    <source>
        <dbReference type="Proteomes" id="UP000886653"/>
    </source>
</evidence>
<feature type="compositionally biased region" description="Polar residues" evidence="1">
    <location>
        <begin position="15"/>
        <end position="25"/>
    </location>
</feature>
<sequence>MRRAKKSLQGHSREYVSNNQTQTKRATLLSPQACHRRQPMLAGPARSTQQLASSGRACDLGAEAGKTALQARGQGLPAEKSKARLPAERRQAHAAARYREYLPTVM</sequence>
<gene>
    <name evidence="2" type="ORF">CROQUDRAFT_98223</name>
</gene>
<organism evidence="2 3">
    <name type="scientific">Cronartium quercuum f. sp. fusiforme G11</name>
    <dbReference type="NCBI Taxonomy" id="708437"/>
    <lineage>
        <taxon>Eukaryota</taxon>
        <taxon>Fungi</taxon>
        <taxon>Dikarya</taxon>
        <taxon>Basidiomycota</taxon>
        <taxon>Pucciniomycotina</taxon>
        <taxon>Pucciniomycetes</taxon>
        <taxon>Pucciniales</taxon>
        <taxon>Coleosporiaceae</taxon>
        <taxon>Cronartium</taxon>
    </lineage>
</organism>
<protein>
    <submittedName>
        <fullName evidence="2">Uncharacterized protein</fullName>
    </submittedName>
</protein>
<feature type="region of interest" description="Disordered" evidence="1">
    <location>
        <begin position="71"/>
        <end position="106"/>
    </location>
</feature>
<dbReference type="AlphaFoldDB" id="A0A9P6NCW1"/>
<comment type="caution">
    <text evidence="2">The sequence shown here is derived from an EMBL/GenBank/DDBJ whole genome shotgun (WGS) entry which is preliminary data.</text>
</comment>
<reference evidence="2" key="1">
    <citation type="submission" date="2013-11" db="EMBL/GenBank/DDBJ databases">
        <title>Genome sequence of the fusiform rust pathogen reveals effectors for host alternation and coevolution with pine.</title>
        <authorList>
            <consortium name="DOE Joint Genome Institute"/>
            <person name="Smith K."/>
            <person name="Pendleton A."/>
            <person name="Kubisiak T."/>
            <person name="Anderson C."/>
            <person name="Salamov A."/>
            <person name="Aerts A."/>
            <person name="Riley R."/>
            <person name="Clum A."/>
            <person name="Lindquist E."/>
            <person name="Ence D."/>
            <person name="Campbell M."/>
            <person name="Kronenberg Z."/>
            <person name="Feau N."/>
            <person name="Dhillon B."/>
            <person name="Hamelin R."/>
            <person name="Burleigh J."/>
            <person name="Smith J."/>
            <person name="Yandell M."/>
            <person name="Nelson C."/>
            <person name="Grigoriev I."/>
            <person name="Davis J."/>
        </authorList>
    </citation>
    <scope>NUCLEOTIDE SEQUENCE</scope>
    <source>
        <strain evidence="2">G11</strain>
    </source>
</reference>
<keyword evidence="3" id="KW-1185">Reference proteome</keyword>
<dbReference type="Proteomes" id="UP000886653">
    <property type="component" value="Unassembled WGS sequence"/>
</dbReference>
<dbReference type="EMBL" id="MU167368">
    <property type="protein sequence ID" value="KAG0141859.1"/>
    <property type="molecule type" value="Genomic_DNA"/>
</dbReference>
<feature type="compositionally biased region" description="Basic and acidic residues" evidence="1">
    <location>
        <begin position="79"/>
        <end position="91"/>
    </location>
</feature>
<accession>A0A9P6NCW1</accession>
<name>A0A9P6NCW1_9BASI</name>
<evidence type="ECO:0000313" key="2">
    <source>
        <dbReference type="EMBL" id="KAG0141859.1"/>
    </source>
</evidence>
<feature type="region of interest" description="Disordered" evidence="1">
    <location>
        <begin position="1"/>
        <end position="26"/>
    </location>
</feature>